<feature type="region of interest" description="Disordered" evidence="2">
    <location>
        <begin position="1"/>
        <end position="21"/>
    </location>
</feature>
<gene>
    <name evidence="5" type="ORF">O0I10_010179</name>
</gene>
<feature type="compositionally biased region" description="Low complexity" evidence="2">
    <location>
        <begin position="609"/>
        <end position="619"/>
    </location>
</feature>
<feature type="region of interest" description="Disordered" evidence="2">
    <location>
        <begin position="65"/>
        <end position="102"/>
    </location>
</feature>
<dbReference type="InterPro" id="IPR036322">
    <property type="entry name" value="WD40_repeat_dom_sf"/>
</dbReference>
<keyword evidence="1" id="KW-0175">Coiled coil</keyword>
<feature type="compositionally biased region" description="Low complexity" evidence="2">
    <location>
        <begin position="383"/>
        <end position="394"/>
    </location>
</feature>
<dbReference type="InterPro" id="IPR045142">
    <property type="entry name" value="BCAS3-like"/>
</dbReference>
<evidence type="ECO:0000256" key="1">
    <source>
        <dbReference type="SAM" id="Coils"/>
    </source>
</evidence>
<dbReference type="Pfam" id="PF21034">
    <property type="entry name" value="BCAS3_WD40"/>
    <property type="match status" value="1"/>
</dbReference>
<evidence type="ECO:0000313" key="6">
    <source>
        <dbReference type="Proteomes" id="UP001234581"/>
    </source>
</evidence>
<dbReference type="EMBL" id="JARTCD010000066">
    <property type="protein sequence ID" value="KAJ8654104.1"/>
    <property type="molecule type" value="Genomic_DNA"/>
</dbReference>
<dbReference type="InterPro" id="IPR022175">
    <property type="entry name" value="BCAS3_dom"/>
</dbReference>
<evidence type="ECO:0000259" key="3">
    <source>
        <dbReference type="Pfam" id="PF12490"/>
    </source>
</evidence>
<evidence type="ECO:0008006" key="7">
    <source>
        <dbReference type="Google" id="ProtNLM"/>
    </source>
</evidence>
<dbReference type="GO" id="GO:0005737">
    <property type="term" value="C:cytoplasm"/>
    <property type="evidence" value="ECO:0007669"/>
    <property type="project" value="TreeGrafter"/>
</dbReference>
<feature type="coiled-coil region" evidence="1">
    <location>
        <begin position="924"/>
        <end position="951"/>
    </location>
</feature>
<feature type="region of interest" description="Disordered" evidence="2">
    <location>
        <begin position="655"/>
        <end position="682"/>
    </location>
</feature>
<dbReference type="AlphaFoldDB" id="A0AAD7UWG3"/>
<dbReference type="PANTHER" id="PTHR13268:SF0">
    <property type="entry name" value="BCAS3 MICROTUBULE ASSOCIATED CELL MIGRATION FACTOR"/>
    <property type="match status" value="1"/>
</dbReference>
<dbReference type="PANTHER" id="PTHR13268">
    <property type="entry name" value="BREAST CARCINOMA AMPLIFIED SEQUENCE 3"/>
    <property type="match status" value="1"/>
</dbReference>
<dbReference type="GO" id="GO:0042594">
    <property type="term" value="P:response to starvation"/>
    <property type="evidence" value="ECO:0007669"/>
    <property type="project" value="TreeGrafter"/>
</dbReference>
<dbReference type="SUPFAM" id="SSF50978">
    <property type="entry name" value="WD40 repeat-like"/>
    <property type="match status" value="1"/>
</dbReference>
<protein>
    <recommendedName>
        <fullName evidence="7">BCAS3 domain-containing protein</fullName>
    </recommendedName>
</protein>
<feature type="compositionally biased region" description="Basic and acidic residues" evidence="2">
    <location>
        <begin position="85"/>
        <end position="102"/>
    </location>
</feature>
<evidence type="ECO:0000256" key="2">
    <source>
        <dbReference type="SAM" id="MobiDB-lite"/>
    </source>
</evidence>
<feature type="domain" description="BCAS3 WD40" evidence="4">
    <location>
        <begin position="457"/>
        <end position="570"/>
    </location>
</feature>
<feature type="compositionally biased region" description="Acidic residues" evidence="2">
    <location>
        <begin position="1061"/>
        <end position="1070"/>
    </location>
</feature>
<dbReference type="GO" id="GO:0006914">
    <property type="term" value="P:autophagy"/>
    <property type="evidence" value="ECO:0007669"/>
    <property type="project" value="InterPro"/>
</dbReference>
<comment type="caution">
    <text evidence="5">The sequence shown here is derived from an EMBL/GenBank/DDBJ whole genome shotgun (WGS) entry which is preliminary data.</text>
</comment>
<keyword evidence="6" id="KW-1185">Reference proteome</keyword>
<feature type="domain" description="BCAS3" evidence="3">
    <location>
        <begin position="795"/>
        <end position="896"/>
    </location>
</feature>
<dbReference type="Proteomes" id="UP001234581">
    <property type="component" value="Unassembled WGS sequence"/>
</dbReference>
<feature type="region of interest" description="Disordered" evidence="2">
    <location>
        <begin position="1043"/>
        <end position="1101"/>
    </location>
</feature>
<feature type="region of interest" description="Disordered" evidence="2">
    <location>
        <begin position="1001"/>
        <end position="1028"/>
    </location>
</feature>
<dbReference type="InterPro" id="IPR048382">
    <property type="entry name" value="BCAS3_WD40"/>
</dbReference>
<evidence type="ECO:0000259" key="4">
    <source>
        <dbReference type="Pfam" id="PF21034"/>
    </source>
</evidence>
<accession>A0AAD7UWG3</accession>
<evidence type="ECO:0000313" key="5">
    <source>
        <dbReference type="EMBL" id="KAJ8654104.1"/>
    </source>
</evidence>
<dbReference type="Pfam" id="PF12490">
    <property type="entry name" value="BCAS3"/>
    <property type="match status" value="1"/>
</dbReference>
<dbReference type="RefSeq" id="XP_058339018.1">
    <property type="nucleotide sequence ID" value="XM_058490162.1"/>
</dbReference>
<dbReference type="GeneID" id="83217583"/>
<organism evidence="5 6">
    <name type="scientific">Lichtheimia ornata</name>
    <dbReference type="NCBI Taxonomy" id="688661"/>
    <lineage>
        <taxon>Eukaryota</taxon>
        <taxon>Fungi</taxon>
        <taxon>Fungi incertae sedis</taxon>
        <taxon>Mucoromycota</taxon>
        <taxon>Mucoromycotina</taxon>
        <taxon>Mucoromycetes</taxon>
        <taxon>Mucorales</taxon>
        <taxon>Lichtheimiaceae</taxon>
        <taxon>Lichtheimia</taxon>
    </lineage>
</organism>
<proteinExistence type="predicted"/>
<name>A0AAD7UWG3_9FUNG</name>
<feature type="region of interest" description="Disordered" evidence="2">
    <location>
        <begin position="605"/>
        <end position="636"/>
    </location>
</feature>
<reference evidence="5 6" key="1">
    <citation type="submission" date="2023-03" db="EMBL/GenBank/DDBJ databases">
        <title>Genome sequence of Lichtheimia ornata CBS 291.66.</title>
        <authorList>
            <person name="Mohabir J.T."/>
            <person name="Shea T.P."/>
            <person name="Kurbessoian T."/>
            <person name="Berby B."/>
            <person name="Fontaine J."/>
            <person name="Livny J."/>
            <person name="Gnirke A."/>
            <person name="Stajich J.E."/>
            <person name="Cuomo C.A."/>
        </authorList>
    </citation>
    <scope>NUCLEOTIDE SEQUENCE [LARGE SCALE GENOMIC DNA]</scope>
    <source>
        <strain evidence="5">CBS 291.66</strain>
    </source>
</reference>
<feature type="region of interest" description="Disordered" evidence="2">
    <location>
        <begin position="367"/>
        <end position="431"/>
    </location>
</feature>
<feature type="compositionally biased region" description="Low complexity" evidence="2">
    <location>
        <begin position="414"/>
        <end position="427"/>
    </location>
</feature>
<sequence>MKQASNDYQPGVRAEPRFLRDPTSLEFISSGLTRFSSYVVSNLPKRKPSMQHYNDLQPPLLFYQQQQQQPAPPPPSPVTPISSSLEDHHHQSTKPEPEDDHDKVTFASFQHMETLSMDDTVSTRRLCLLLGYHDGFQIWDITNPDNIHEICSIRDEEAFGTVSFMHIVNSPYQQDTKDQHPLLAIVTSREPADNDAIGVMDPDHTRRASTSSAKSFHATCTVLRFYSLNTHQVIKEIHNMGGDEEEETRITAIKSNHTAVVVGCTGSSGSTLHVLSCKTLDPLSTPITDVYHDPINGPVFTLGARFLAYATHSPVLNDDLALSQHKGIGGTGLGVLQGDKDVKDIAKEVVSGVKSLSEYGYQTLSSYFGNHPQDKMQPPPPQQQQAPSVVSSSPRTISPMGMRYDERTASPIPSSSTQTTTTTTTTTAHRKAPAAGMVMIRDIAKLPTTPTRNMSLSTVAHFRPHSHPLSCLTFNAAGTLLLSASKQGHTFHIFGVLPSNNVVGNISHLYSLARGYTDAQVEDCQFSADSMWCSVSTARGTTHVYAINPYGGKPEIMGHVVGKVNNPPVRLFMNQQRKLEKSTSLGSVVRVKQRRPMITETHDDLALSQQQQQQHYPTATIPPPIPTRSSHSRQPRAKLSTMFLLPTKIPYLVHASKSSHSGGGTTNNTNGTSHSNASGSNSSKALLDGAASFKAFKQQASSSLGSMLSSFGSSISSTDSSSSFSSMRQHHAWTSAHDKLADNRLFGFDEEEMPTVEDDDSRTLHDGRIGYQDMYSIHPRGMLTLHRCWVSKSVVKKRDHSRTIELVVKQEDVAEWSMARTTEWEQVKVSLARDNNATDATATRKKKRRTPWLSNAEITTCLPDEQPLWTSSQFSLQTFSEDPATLSKKLWKTGEMPEAKPVHVRRELPEPYSSRIDRVGKTTARITSQDEENLDDALAELEDNLSKAMQTTFTTPSPTTLLSGSYGSASPAGYKRGLQQPIIPGNNGTTPSSISFEDAHLISMGSGPSPEDLLTHHQQQQQQTRGNMALHHSSLIQFDEEEEVRLPATPSMQSSSSIRLEDDDDDDDPPVMDQQVFSPDGDNEMAHPSESIFAERPPPSL</sequence>